<feature type="chain" id="PRO_5038763603" description="Secreted protein" evidence="1">
    <location>
        <begin position="27"/>
        <end position="80"/>
    </location>
</feature>
<dbReference type="Proteomes" id="UP000183376">
    <property type="component" value="Chromosome I"/>
</dbReference>
<dbReference type="EMBL" id="LT629701">
    <property type="protein sequence ID" value="SDM53568.1"/>
    <property type="molecule type" value="Genomic_DNA"/>
</dbReference>
<proteinExistence type="predicted"/>
<reference evidence="2 3" key="1">
    <citation type="submission" date="2016-10" db="EMBL/GenBank/DDBJ databases">
        <authorList>
            <person name="de Groot N.N."/>
        </authorList>
    </citation>
    <scope>NUCLEOTIDE SEQUENCE [LARGE SCALE GENOMIC DNA]</scope>
    <source>
        <strain evidence="2 3">DSM 44149</strain>
    </source>
</reference>
<accession>A0A1G9U111</accession>
<evidence type="ECO:0008006" key="4">
    <source>
        <dbReference type="Google" id="ProtNLM"/>
    </source>
</evidence>
<evidence type="ECO:0000313" key="2">
    <source>
        <dbReference type="EMBL" id="SDM53568.1"/>
    </source>
</evidence>
<dbReference type="RefSeq" id="WP_030433716.1">
    <property type="nucleotide sequence ID" value="NZ_JOEF01000053.1"/>
</dbReference>
<dbReference type="AlphaFoldDB" id="A0A1G9U111"/>
<feature type="signal peptide" evidence="1">
    <location>
        <begin position="1"/>
        <end position="26"/>
    </location>
</feature>
<evidence type="ECO:0000313" key="3">
    <source>
        <dbReference type="Proteomes" id="UP000183376"/>
    </source>
</evidence>
<gene>
    <name evidence="2" type="ORF">SAMN04489726_2110</name>
</gene>
<keyword evidence="1" id="KW-0732">Signal</keyword>
<organism evidence="2 3">
    <name type="scientific">Allokutzneria albata</name>
    <name type="common">Kibdelosporangium albatum</name>
    <dbReference type="NCBI Taxonomy" id="211114"/>
    <lineage>
        <taxon>Bacteria</taxon>
        <taxon>Bacillati</taxon>
        <taxon>Actinomycetota</taxon>
        <taxon>Actinomycetes</taxon>
        <taxon>Pseudonocardiales</taxon>
        <taxon>Pseudonocardiaceae</taxon>
        <taxon>Allokutzneria</taxon>
    </lineage>
</organism>
<dbReference type="OrthoDB" id="5197859at2"/>
<protein>
    <recommendedName>
        <fullName evidence="4">Secreted protein</fullName>
    </recommendedName>
</protein>
<evidence type="ECO:0000256" key="1">
    <source>
        <dbReference type="SAM" id="SignalP"/>
    </source>
</evidence>
<keyword evidence="3" id="KW-1185">Reference proteome</keyword>
<sequence>MRARKLAAACLIAGSVVTMTGGAAVASEVTAQGHWKVFESYPATPQGWRDCGNAVVNVAKGDCKLNSDTGATVDLWGWES</sequence>
<name>A0A1G9U111_ALLAB</name>